<dbReference type="Pfam" id="PF00041">
    <property type="entry name" value="fn3"/>
    <property type="match status" value="1"/>
</dbReference>
<dbReference type="SUPFAM" id="SSF49265">
    <property type="entry name" value="Fibronectin type III"/>
    <property type="match status" value="2"/>
</dbReference>
<dbReference type="InterPro" id="IPR036116">
    <property type="entry name" value="FN3_sf"/>
</dbReference>
<evidence type="ECO:0000313" key="3">
    <source>
        <dbReference type="Proteomes" id="UP000237271"/>
    </source>
</evidence>
<dbReference type="Gene3D" id="2.60.40.10">
    <property type="entry name" value="Immunoglobulins"/>
    <property type="match status" value="3"/>
</dbReference>
<dbReference type="CDD" id="cd00063">
    <property type="entry name" value="FN3"/>
    <property type="match status" value="2"/>
</dbReference>
<dbReference type="SMART" id="SM00060">
    <property type="entry name" value="FN3"/>
    <property type="match status" value="3"/>
</dbReference>
<dbReference type="InterPro" id="IPR039269">
    <property type="entry name" value="ANKFN1"/>
</dbReference>
<accession>A0A2P4WXP9</accession>
<dbReference type="Proteomes" id="UP000237271">
    <property type="component" value="Unassembled WGS sequence"/>
</dbReference>
<feature type="domain" description="Fibronectin type-III" evidence="1">
    <location>
        <begin position="192"/>
        <end position="304"/>
    </location>
</feature>
<feature type="domain" description="Fibronectin type-III" evidence="1">
    <location>
        <begin position="309"/>
        <end position="415"/>
    </location>
</feature>
<name>A0A2P4WXP9_9STRA</name>
<dbReference type="EMBL" id="NCKW01020370">
    <property type="protein sequence ID" value="POM58076.1"/>
    <property type="molecule type" value="Genomic_DNA"/>
</dbReference>
<sequence length="1492" mass="158648">MLVRPANNLLQGNGAGIIVYTRATTPDVAVPASVGGNRVSGIFRLTLGGHTTEWISHDASDTTMKSKLEALPNIGTVAVTRSVPSLKNEYSWTITFTANPGSFPIGAGLATNLIGGLGASTPTVPVTEVVKGVAPANTMLVTDLSGGEPFQTVITSLTYGTKYYTRVYFHNAVSFGHRALSVPDFVTTRNLPPGAPWPVTLVSSTAASITVAWEVPTVNGGATVSGYELWISEWAESSFRKVYDRPNDATTLQTTLQTTADNVIESGHKYLFKVRAVNFCSSENSNAACYGAFSEPVEYTVRAPVVPDPPASLTRDSRTTINTNTANDGIAFVNWEPPRDNGGSPVTSYKLYMDDGVNGWQPQNLIGTFPHSYSHKVAGLTEGTVYRFYILAVNSIGPSGKSPVLALVLANVPSAPSAPSITDVSATAISVAWAPPSTCTSTLTGCNGSPLLGYRLWQFAGVTSSYTASGSPVNVEIQRIQTTVNPPVPEIQGVTVIGASGKFKLYVNSQPTPLLSATATDLEVQTAVATCGVNPTSVTHTTVATGRTWTITFSLADGPQALMVVIPDQLTNTVLAVAYTTSVTRVQAATTMLGGDFTISFRGFETGHLSAFTTDVEMKRQLENLPSIGVVEVTRTSQLNNAMSWTVTFMTELGDLPLMKVTSGRLTGGNPLVQVTTTQQGTPGRMVYDGATSPEVLSFTSTNLVPDTLYAFVVVALNAAGDGISGISTPAVAASPGAASSYTKAYGPALLQGMAGIVYEVQSVKTIGLGSNKFKLWLGTSGPSNDIDTMMTASALEAMLPTTISSLGAVHVSWADINGADCVWYVTFISIVGDVPLLVASDTSHVKVEEFVKGEANEFIVAPRKASGDVVTYATLPANFQGKDHFWTELWASPPSVIDGTHEFVSEGGLATYNPVLYEIQTLRFNGATGTFRLKLDTSSARLGGVISTSTADVDAAALASASDNKAAYMMKTNLETLTNIESVLVSRVSTGGAAPWTYSVTFVADLCDQPALQLVGDADFMASATLLTNTPVVFTEFQNGVCDVQTVTTSASVESTAEVQSISTWLDVTGGTPTLGGSFKLTFVGMGSFNVPFNTDGPTMKNLLEGLNGIDDVSVTMKSANYGTSPTTTGLQTWIVTFNEIMGSVPDIRVDDTALTGSSAKAFVKEVKRMGLSLGGTFVLNFMGRTTHNLPFDIEAAALKTELEASLSNVQEVDVRKEDRYNGNRWTISFTKNLGDLPLLEAYPFAYEIQEIETLGGSPTPLEGTFTLSFLTETTAPIAYDASDVAMKLALQALPSVGSVDVTRTDKLDAGNRFSWQVTFRSQLGNIGNLVSSASGLTGSAPAVSVTEIQSGNKQSLTGQFPQLAVFKKQSGLPSYTARYIPYEAADSYSVSVQQLLSGGLFALYFDNFWLQDEPAIARVDPQLNFDWGQGAITNYGRDYISIRWFGKIAVPTTDTYVFYVSSRRPSTQLRLGSGCYHQLRKRLHQHSVVR</sequence>
<dbReference type="PANTHER" id="PTHR21437:SF1">
    <property type="entry name" value="WIDE AWAKE"/>
    <property type="match status" value="1"/>
</dbReference>
<dbReference type="Pfam" id="PF07691">
    <property type="entry name" value="PA14"/>
    <property type="match status" value="1"/>
</dbReference>
<dbReference type="InterPro" id="IPR013783">
    <property type="entry name" value="Ig-like_fold"/>
</dbReference>
<gene>
    <name evidence="2" type="ORF">PHPALM_37326</name>
</gene>
<protein>
    <recommendedName>
        <fullName evidence="1">Fibronectin type-III domain-containing protein</fullName>
    </recommendedName>
</protein>
<evidence type="ECO:0000259" key="1">
    <source>
        <dbReference type="PROSITE" id="PS50853"/>
    </source>
</evidence>
<organism evidence="2 3">
    <name type="scientific">Phytophthora palmivora</name>
    <dbReference type="NCBI Taxonomy" id="4796"/>
    <lineage>
        <taxon>Eukaryota</taxon>
        <taxon>Sar</taxon>
        <taxon>Stramenopiles</taxon>
        <taxon>Oomycota</taxon>
        <taxon>Peronosporomycetes</taxon>
        <taxon>Peronosporales</taxon>
        <taxon>Peronosporaceae</taxon>
        <taxon>Phytophthora</taxon>
    </lineage>
</organism>
<dbReference type="Gene3D" id="3.90.182.10">
    <property type="entry name" value="Toxin - Anthrax Protective Antigen,domain 1"/>
    <property type="match status" value="1"/>
</dbReference>
<proteinExistence type="predicted"/>
<dbReference type="PROSITE" id="PS50853">
    <property type="entry name" value="FN3"/>
    <property type="match status" value="2"/>
</dbReference>
<evidence type="ECO:0000313" key="2">
    <source>
        <dbReference type="EMBL" id="POM58076.1"/>
    </source>
</evidence>
<keyword evidence="3" id="KW-1185">Reference proteome</keyword>
<dbReference type="PANTHER" id="PTHR21437">
    <property type="entry name" value="WIDE AWAKE"/>
    <property type="match status" value="1"/>
</dbReference>
<dbReference type="OrthoDB" id="107976at2759"/>
<reference evidence="2 3" key="1">
    <citation type="journal article" date="2017" name="Genome Biol. Evol.">
        <title>Phytophthora megakarya and P. palmivora, closely related causal agents of cacao black pod rot, underwent increases in genome sizes and gene numbers by different mechanisms.</title>
        <authorList>
            <person name="Ali S.S."/>
            <person name="Shao J."/>
            <person name="Lary D.J."/>
            <person name="Kronmiller B."/>
            <person name="Shen D."/>
            <person name="Strem M.D."/>
            <person name="Amoako-Attah I."/>
            <person name="Akrofi A.Y."/>
            <person name="Begoude B.A."/>
            <person name="Ten Hoopen G.M."/>
            <person name="Coulibaly K."/>
            <person name="Kebe B.I."/>
            <person name="Melnick R.L."/>
            <person name="Guiltinan M.J."/>
            <person name="Tyler B.M."/>
            <person name="Meinhardt L.W."/>
            <person name="Bailey B.A."/>
        </authorList>
    </citation>
    <scope>NUCLEOTIDE SEQUENCE [LARGE SCALE GENOMIC DNA]</scope>
    <source>
        <strain evidence="3">sbr112.9</strain>
    </source>
</reference>
<comment type="caution">
    <text evidence="2">The sequence shown here is derived from an EMBL/GenBank/DDBJ whole genome shotgun (WGS) entry which is preliminary data.</text>
</comment>
<dbReference type="InterPro" id="IPR003961">
    <property type="entry name" value="FN3_dom"/>
</dbReference>
<dbReference type="InterPro" id="IPR011658">
    <property type="entry name" value="PA14_dom"/>
</dbReference>
<dbReference type="SUPFAM" id="SSF56988">
    <property type="entry name" value="Anthrax protective antigen"/>
    <property type="match status" value="1"/>
</dbReference>